<dbReference type="Pfam" id="PF01431">
    <property type="entry name" value="Peptidase_M13"/>
    <property type="match status" value="1"/>
</dbReference>
<comment type="cofactor">
    <cofactor evidence="1">
        <name>Zn(2+)</name>
        <dbReference type="ChEBI" id="CHEBI:29105"/>
    </cofactor>
</comment>
<evidence type="ECO:0000256" key="6">
    <source>
        <dbReference type="ARBA" id="ARBA00022833"/>
    </source>
</evidence>
<sequence length="726" mass="79394">MQEDDSRTGRRDTTGRPKGGVDRRRFLLGLGTVAGAGVLAACGGTGTPGGPSTTRRPYSSLTGPDMSGAAPGVRVQDDLFRHVNGAWYDSFQIPPEKPSGGGMETLTDQVEKQLREIIESIRDAKAGSDEAKIRDTYRTFMDTAKIDAVGTAPLRSTLSAIDGAADRAALFDVVGAQQRTDGGWGVVGVSVSPDRKNSTRNLVHLTPTMGGLPSKAHYLDAQMQDVRDKYREFMRKTAELAGFADPAGTADRVIAVETNLARATWEREKYRDDNATYNLYQWTQLADLAPGFDWLRWRDLQGLTSETSKEVVVMQPDFLPAAATIWAKTDIEALKDCARMGIISTYADVLPQAFGDARFEFYERTLDGAQKQEERWKMGVTMVNTTLGEALGRLYVQKHFSAESKRQVEKLVENLKSAYRSAFERSQWMSPPTRTAAIAKLDKMTTKLGYPDKWEDYSTLEVGTSSAVENTRAVIAYTEQMTLDQLTKPVDRSKWNMLPQSVNASYVPTSNEICFPAAILQAPFFSVDNQAAVNYGAIGAVIGHEIGHAFDDSGSKYDGDGNLKDWWAPADRAEFDKRTKALIAQYNTLVPIGAAPGSTVNGAMTVGENLADLGGLGIAVEAFRLAVKNRDAGTEFADQSGSATPSASGPQAENAALVPLFLSYARSWQNKTRPEAVRESLATAMHAPPEFRTNQVVKNVDTFADTFGVRPGDGEWLEPKDRVRLW</sequence>
<keyword evidence="9" id="KW-0472">Membrane</keyword>
<dbReference type="PANTHER" id="PTHR11733:SF167">
    <property type="entry name" value="FI17812P1-RELATED"/>
    <property type="match status" value="1"/>
</dbReference>
<evidence type="ECO:0000313" key="13">
    <source>
        <dbReference type="Proteomes" id="UP000001213"/>
    </source>
</evidence>
<dbReference type="Pfam" id="PF05649">
    <property type="entry name" value="Peptidase_M13_N"/>
    <property type="match status" value="1"/>
</dbReference>
<feature type="domain" description="Peptidase M13 C-terminal" evidence="10">
    <location>
        <begin position="503"/>
        <end position="723"/>
    </location>
</feature>
<accession>D5UU10</accession>
<proteinExistence type="inferred from homology"/>
<dbReference type="PROSITE" id="PS51885">
    <property type="entry name" value="NEPRILYSIN"/>
    <property type="match status" value="1"/>
</dbReference>
<dbReference type="RefSeq" id="WP_013127526.1">
    <property type="nucleotide sequence ID" value="NC_014158.1"/>
</dbReference>
<evidence type="ECO:0000256" key="1">
    <source>
        <dbReference type="ARBA" id="ARBA00001947"/>
    </source>
</evidence>
<evidence type="ECO:0000259" key="11">
    <source>
        <dbReference type="Pfam" id="PF05649"/>
    </source>
</evidence>
<dbReference type="InterPro" id="IPR018497">
    <property type="entry name" value="Peptidase_M13_C"/>
</dbReference>
<dbReference type="InterPro" id="IPR006311">
    <property type="entry name" value="TAT_signal"/>
</dbReference>
<dbReference type="SUPFAM" id="SSF55486">
    <property type="entry name" value="Metalloproteases ('zincins'), catalytic domain"/>
    <property type="match status" value="1"/>
</dbReference>
<reference evidence="12 13" key="2">
    <citation type="journal article" date="2011" name="Stand. Genomic Sci.">
        <title>Complete genome sequence of Tsukamurella paurometabola type strain (no. 33).</title>
        <authorList>
            <person name="Munk A.C."/>
            <person name="Lapidus A."/>
            <person name="Lucas S."/>
            <person name="Nolan M."/>
            <person name="Tice H."/>
            <person name="Cheng J.F."/>
            <person name="Del Rio T.G."/>
            <person name="Goodwin L."/>
            <person name="Pitluck S."/>
            <person name="Liolios K."/>
            <person name="Huntemann M."/>
            <person name="Ivanova N."/>
            <person name="Mavromatis K."/>
            <person name="Mikhailova N."/>
            <person name="Pati A."/>
            <person name="Chen A."/>
            <person name="Palaniappan K."/>
            <person name="Tapia R."/>
            <person name="Han C."/>
            <person name="Land M."/>
            <person name="Hauser L."/>
            <person name="Chang Y.J."/>
            <person name="Jeffries C.D."/>
            <person name="Brettin T."/>
            <person name="Yasawong M."/>
            <person name="Brambilla E.M."/>
            <person name="Rohde M."/>
            <person name="Sikorski J."/>
            <person name="Goker M."/>
            <person name="Detter J.C."/>
            <person name="Woyke T."/>
            <person name="Bristow J."/>
            <person name="Eisen J.A."/>
            <person name="Markowitz V."/>
            <person name="Hugenholtz P."/>
            <person name="Kyrpides N.C."/>
            <person name="Klenk H.P."/>
        </authorList>
    </citation>
    <scope>NUCLEOTIDE SEQUENCE [LARGE SCALE GENOMIC DNA]</scope>
    <source>
        <strain evidence="13">ATCC 8368 / DSM 20162 / CCUG 35730 / CIP 100753 / JCM 10117 / KCTC 9821 / NBRC 16120 / NCIMB 702349 / NCTC 13040</strain>
    </source>
</reference>
<dbReference type="CDD" id="cd08662">
    <property type="entry name" value="M13"/>
    <property type="match status" value="1"/>
</dbReference>
<evidence type="ECO:0000256" key="4">
    <source>
        <dbReference type="ARBA" id="ARBA00022723"/>
    </source>
</evidence>
<feature type="domain" description="Peptidase M13 N-terminal" evidence="11">
    <location>
        <begin position="76"/>
        <end position="451"/>
    </location>
</feature>
<dbReference type="PROSITE" id="PS51318">
    <property type="entry name" value="TAT"/>
    <property type="match status" value="1"/>
</dbReference>
<dbReference type="EMBL" id="CP001966">
    <property type="protein sequence ID" value="ADG79513.1"/>
    <property type="molecule type" value="Genomic_DNA"/>
</dbReference>
<keyword evidence="4" id="KW-0479">Metal-binding</keyword>
<keyword evidence="3" id="KW-0645">Protease</keyword>
<dbReference type="AlphaFoldDB" id="D5UU10"/>
<dbReference type="InterPro" id="IPR042089">
    <property type="entry name" value="Peptidase_M13_dom_2"/>
</dbReference>
<evidence type="ECO:0000256" key="8">
    <source>
        <dbReference type="SAM" id="MobiDB-lite"/>
    </source>
</evidence>
<feature type="transmembrane region" description="Helical" evidence="9">
    <location>
        <begin position="26"/>
        <end position="46"/>
    </location>
</feature>
<evidence type="ECO:0000256" key="3">
    <source>
        <dbReference type="ARBA" id="ARBA00022670"/>
    </source>
</evidence>
<dbReference type="InterPro" id="IPR008753">
    <property type="entry name" value="Peptidase_M13_N"/>
</dbReference>
<dbReference type="PRINTS" id="PR00786">
    <property type="entry name" value="NEPRILYSIN"/>
</dbReference>
<comment type="similarity">
    <text evidence="2">Belongs to the peptidase M13 family.</text>
</comment>
<dbReference type="KEGG" id="tpr:Tpau_2915"/>
<keyword evidence="9" id="KW-1133">Transmembrane helix</keyword>
<feature type="region of interest" description="Disordered" evidence="8">
    <location>
        <begin position="1"/>
        <end position="24"/>
    </location>
</feature>
<keyword evidence="9" id="KW-0812">Transmembrane</keyword>
<dbReference type="GO" id="GO:0004222">
    <property type="term" value="F:metalloendopeptidase activity"/>
    <property type="evidence" value="ECO:0007669"/>
    <property type="project" value="UniProtKB-EC"/>
</dbReference>
<feature type="region of interest" description="Disordered" evidence="8">
    <location>
        <begin position="42"/>
        <end position="70"/>
    </location>
</feature>
<dbReference type="GO" id="GO:0046872">
    <property type="term" value="F:metal ion binding"/>
    <property type="evidence" value="ECO:0007669"/>
    <property type="project" value="UniProtKB-KW"/>
</dbReference>
<evidence type="ECO:0000256" key="2">
    <source>
        <dbReference type="ARBA" id="ARBA00007357"/>
    </source>
</evidence>
<dbReference type="eggNOG" id="COG3590">
    <property type="taxonomic scope" value="Bacteria"/>
</dbReference>
<dbReference type="InterPro" id="IPR000718">
    <property type="entry name" value="Peptidase_M13"/>
</dbReference>
<dbReference type="HOGENOM" id="CLU_006187_7_2_11"/>
<dbReference type="GO" id="GO:0016485">
    <property type="term" value="P:protein processing"/>
    <property type="evidence" value="ECO:0007669"/>
    <property type="project" value="TreeGrafter"/>
</dbReference>
<dbReference type="PANTHER" id="PTHR11733">
    <property type="entry name" value="ZINC METALLOPROTEASE FAMILY M13 NEPRILYSIN-RELATED"/>
    <property type="match status" value="1"/>
</dbReference>
<evidence type="ECO:0000256" key="7">
    <source>
        <dbReference type="ARBA" id="ARBA00023049"/>
    </source>
</evidence>
<dbReference type="Gene3D" id="1.10.1380.10">
    <property type="entry name" value="Neutral endopeptidase , domain2"/>
    <property type="match status" value="1"/>
</dbReference>
<keyword evidence="13" id="KW-1185">Reference proteome</keyword>
<gene>
    <name evidence="12" type="ordered locus">Tpau_2915</name>
</gene>
<dbReference type="InterPro" id="IPR024079">
    <property type="entry name" value="MetalloPept_cat_dom_sf"/>
</dbReference>
<dbReference type="STRING" id="521096.Tpau_2915"/>
<evidence type="ECO:0000313" key="12">
    <source>
        <dbReference type="EMBL" id="ADG79513.1"/>
    </source>
</evidence>
<reference evidence="13" key="1">
    <citation type="submission" date="2010-03" db="EMBL/GenBank/DDBJ databases">
        <title>The complete chromosome of Tsukamurella paurometabola DSM 20162.</title>
        <authorList>
            <consortium name="US DOE Joint Genome Institute (JGI-PGF)"/>
            <person name="Lucas S."/>
            <person name="Copeland A."/>
            <person name="Lapidus A."/>
            <person name="Glavina del Rio T."/>
            <person name="Dalin E."/>
            <person name="Tice H."/>
            <person name="Bruce D."/>
            <person name="Goodwin L."/>
            <person name="Pitluck S."/>
            <person name="Kyrpides N."/>
            <person name="Mavromatis K."/>
            <person name="Ivanova N."/>
            <person name="Mikhailova N."/>
            <person name="Munk A.C."/>
            <person name="Brettin T."/>
            <person name="Detter J.C."/>
            <person name="Tapia R."/>
            <person name="Han C."/>
            <person name="Larimer F."/>
            <person name="Land M."/>
            <person name="Hauser L."/>
            <person name="Markowitz V."/>
            <person name="Cheng J.-F."/>
            <person name="Hugenholtz P."/>
            <person name="Woyke T."/>
            <person name="Wu D."/>
            <person name="Jando M."/>
            <person name="Brambilla E."/>
            <person name="Klenk H.-P."/>
            <person name="Eisen J.A."/>
        </authorList>
    </citation>
    <scope>NUCLEOTIDE SEQUENCE [LARGE SCALE GENOMIC DNA]</scope>
    <source>
        <strain evidence="13">ATCC 8368 / DSM 20162 / CCUG 35730 / CIP 100753 / JCM 10117 / KCTC 9821 / NBRC 16120 / NCIMB 702349 / NCTC 13040</strain>
    </source>
</reference>
<keyword evidence="7" id="KW-0482">Metalloprotease</keyword>
<dbReference type="EC" id="3.4.24.71" evidence="12"/>
<dbReference type="Gene3D" id="3.40.390.10">
    <property type="entry name" value="Collagenase (Catalytic Domain)"/>
    <property type="match status" value="1"/>
</dbReference>
<evidence type="ECO:0000256" key="9">
    <source>
        <dbReference type="SAM" id="Phobius"/>
    </source>
</evidence>
<name>D5UU10_TSUPD</name>
<evidence type="ECO:0000256" key="5">
    <source>
        <dbReference type="ARBA" id="ARBA00022801"/>
    </source>
</evidence>
<evidence type="ECO:0000259" key="10">
    <source>
        <dbReference type="Pfam" id="PF01431"/>
    </source>
</evidence>
<dbReference type="GO" id="GO:0005886">
    <property type="term" value="C:plasma membrane"/>
    <property type="evidence" value="ECO:0007669"/>
    <property type="project" value="TreeGrafter"/>
</dbReference>
<dbReference type="Proteomes" id="UP000001213">
    <property type="component" value="Chromosome"/>
</dbReference>
<keyword evidence="5 12" id="KW-0378">Hydrolase</keyword>
<protein>
    <submittedName>
        <fullName evidence="12">Endothelin-converting enzyme 1</fullName>
        <ecNumber evidence="12">3.4.24.71</ecNumber>
    </submittedName>
</protein>
<keyword evidence="6" id="KW-0862">Zinc</keyword>
<organism evidence="12 13">
    <name type="scientific">Tsukamurella paurometabola (strain ATCC 8368 / DSM 20162 / CCUG 35730 / CIP 100753 / JCM 10117 / KCTC 9821 / NBRC 16120 / NCIMB 702349 / NCTC 13040)</name>
    <name type="common">Corynebacterium paurometabolum</name>
    <dbReference type="NCBI Taxonomy" id="521096"/>
    <lineage>
        <taxon>Bacteria</taxon>
        <taxon>Bacillati</taxon>
        <taxon>Actinomycetota</taxon>
        <taxon>Actinomycetes</taxon>
        <taxon>Mycobacteriales</taxon>
        <taxon>Tsukamurellaceae</taxon>
        <taxon>Tsukamurella</taxon>
    </lineage>
</organism>